<dbReference type="InterPro" id="IPR000182">
    <property type="entry name" value="GNAT_dom"/>
</dbReference>
<evidence type="ECO:0000313" key="3">
    <source>
        <dbReference type="Proteomes" id="UP001144341"/>
    </source>
</evidence>
<dbReference type="PROSITE" id="PS51186">
    <property type="entry name" value="GNAT"/>
    <property type="match status" value="1"/>
</dbReference>
<dbReference type="Pfam" id="PF00583">
    <property type="entry name" value="Acetyltransf_1"/>
    <property type="match status" value="1"/>
</dbReference>
<feature type="domain" description="N-acetyltransferase" evidence="1">
    <location>
        <begin position="2"/>
        <end position="143"/>
    </location>
</feature>
<evidence type="ECO:0000313" key="2">
    <source>
        <dbReference type="EMBL" id="MCZ4225491.1"/>
    </source>
</evidence>
<gene>
    <name evidence="2" type="ORF">O0931_19410</name>
</gene>
<keyword evidence="3" id="KW-1185">Reference proteome</keyword>
<comment type="caution">
    <text evidence="2">The sequence shown here is derived from an EMBL/GenBank/DDBJ whole genome shotgun (WGS) entry which is preliminary data.</text>
</comment>
<accession>A0ABT4L2T1</accession>
<organism evidence="2 3">
    <name type="scientific">Pedobacter rhodius</name>
    <dbReference type="NCBI Taxonomy" id="3004098"/>
    <lineage>
        <taxon>Bacteria</taxon>
        <taxon>Pseudomonadati</taxon>
        <taxon>Bacteroidota</taxon>
        <taxon>Sphingobacteriia</taxon>
        <taxon>Sphingobacteriales</taxon>
        <taxon>Sphingobacteriaceae</taxon>
        <taxon>Pedobacter</taxon>
    </lineage>
</organism>
<evidence type="ECO:0000259" key="1">
    <source>
        <dbReference type="PROSITE" id="PS51186"/>
    </source>
</evidence>
<reference evidence="2" key="1">
    <citation type="submission" date="2022-12" db="EMBL/GenBank/DDBJ databases">
        <title>Genome sequence of SJ11.</title>
        <authorList>
            <person name="Woo H."/>
        </authorList>
    </citation>
    <scope>NUCLEOTIDE SEQUENCE</scope>
    <source>
        <strain evidence="2">SJ11</strain>
    </source>
</reference>
<dbReference type="SUPFAM" id="SSF55729">
    <property type="entry name" value="Acyl-CoA N-acyltransferases (Nat)"/>
    <property type="match status" value="1"/>
</dbReference>
<protein>
    <submittedName>
        <fullName evidence="2">GNAT family N-acetyltransferase</fullName>
    </submittedName>
</protein>
<dbReference type="Proteomes" id="UP001144341">
    <property type="component" value="Unassembled WGS sequence"/>
</dbReference>
<dbReference type="RefSeq" id="WP_269417148.1">
    <property type="nucleotide sequence ID" value="NZ_JAPWGL010000007.1"/>
</dbReference>
<dbReference type="InterPro" id="IPR016181">
    <property type="entry name" value="Acyl_CoA_acyltransferase"/>
</dbReference>
<name>A0ABT4L2T1_9SPHI</name>
<sequence>MIEIRKILAADAEKVSGLSVQLGYQTTAEETLARIHNLKKIESNCAFVALVNDEIVGWIHGFYAVRIESEAFVEIGGLIVDLNNRKKNIGRMLINAVLSWAKIYQVQKVKVRCNTIRRESHLFYEKSGFKLIKEQKIFELDIE</sequence>
<proteinExistence type="predicted"/>
<dbReference type="Gene3D" id="3.40.630.30">
    <property type="match status" value="1"/>
</dbReference>
<dbReference type="CDD" id="cd04301">
    <property type="entry name" value="NAT_SF"/>
    <property type="match status" value="1"/>
</dbReference>
<dbReference type="EMBL" id="JAPWGL010000007">
    <property type="protein sequence ID" value="MCZ4225491.1"/>
    <property type="molecule type" value="Genomic_DNA"/>
</dbReference>